<evidence type="ECO:0000313" key="1">
    <source>
        <dbReference type="EMBL" id="CAD7455886.1"/>
    </source>
</evidence>
<accession>A0A7R9IDS2</accession>
<dbReference type="InterPro" id="IPR003006">
    <property type="entry name" value="Ig/MHC_CS"/>
</dbReference>
<reference evidence="1" key="1">
    <citation type="submission" date="2020-11" db="EMBL/GenBank/DDBJ databases">
        <authorList>
            <person name="Tran Van P."/>
        </authorList>
    </citation>
    <scope>NUCLEOTIDE SEQUENCE</scope>
</reference>
<gene>
    <name evidence="1" type="ORF">TTEB3V08_LOCUS3936</name>
</gene>
<dbReference type="AlphaFoldDB" id="A0A7R9IDS2"/>
<dbReference type="EMBL" id="OE001061">
    <property type="protein sequence ID" value="CAD7455886.1"/>
    <property type="molecule type" value="Genomic_DNA"/>
</dbReference>
<protein>
    <submittedName>
        <fullName evidence="1">Uncharacterized protein</fullName>
    </submittedName>
</protein>
<sequence length="82" mass="9372">MRHMTQIEEDVGQMQTTDLEPEFLAPLENLTVTQGRNVHFTCVVNHLGTYKELTETQGRTSTSPTSSTISEHIRYCKIFTLK</sequence>
<dbReference type="PROSITE" id="PS00290">
    <property type="entry name" value="IG_MHC"/>
    <property type="match status" value="1"/>
</dbReference>
<proteinExistence type="predicted"/>
<organism evidence="1">
    <name type="scientific">Timema tahoe</name>
    <dbReference type="NCBI Taxonomy" id="61484"/>
    <lineage>
        <taxon>Eukaryota</taxon>
        <taxon>Metazoa</taxon>
        <taxon>Ecdysozoa</taxon>
        <taxon>Arthropoda</taxon>
        <taxon>Hexapoda</taxon>
        <taxon>Insecta</taxon>
        <taxon>Pterygota</taxon>
        <taxon>Neoptera</taxon>
        <taxon>Polyneoptera</taxon>
        <taxon>Phasmatodea</taxon>
        <taxon>Timematodea</taxon>
        <taxon>Timematoidea</taxon>
        <taxon>Timematidae</taxon>
        <taxon>Timema</taxon>
    </lineage>
</organism>
<name>A0A7R9IDS2_9NEOP</name>